<dbReference type="Pfam" id="PF01979">
    <property type="entry name" value="Amidohydro_1"/>
    <property type="match status" value="1"/>
</dbReference>
<accession>A0A1W2C691</accession>
<dbReference type="EMBL" id="FWXS01000008">
    <property type="protein sequence ID" value="SMC80392.1"/>
    <property type="molecule type" value="Genomic_DNA"/>
</dbReference>
<dbReference type="InterPro" id="IPR032466">
    <property type="entry name" value="Metal_Hydrolase"/>
</dbReference>
<dbReference type="InterPro" id="IPR006680">
    <property type="entry name" value="Amidohydro-rel"/>
</dbReference>
<dbReference type="SUPFAM" id="SSF51556">
    <property type="entry name" value="Metallo-dependent hydrolases"/>
    <property type="match status" value="1"/>
</dbReference>
<dbReference type="PANTHER" id="PTHR43135:SF3">
    <property type="entry name" value="ALPHA-D-RIBOSE 1-METHYLPHOSPHONATE 5-TRIPHOSPHATE DIPHOSPHATASE"/>
    <property type="match status" value="1"/>
</dbReference>
<evidence type="ECO:0000313" key="2">
    <source>
        <dbReference type="EMBL" id="SMC80392.1"/>
    </source>
</evidence>
<dbReference type="RefSeq" id="WP_084018024.1">
    <property type="nucleotide sequence ID" value="NZ_FWXS01000008.1"/>
</dbReference>
<dbReference type="SUPFAM" id="SSF51338">
    <property type="entry name" value="Composite domain of metallo-dependent hydrolases"/>
    <property type="match status" value="1"/>
</dbReference>
<name>A0A1W2C691_9FLAO</name>
<dbReference type="OrthoDB" id="9815657at2"/>
<feature type="domain" description="Amidohydrolase-related" evidence="1">
    <location>
        <begin position="84"/>
        <end position="439"/>
    </location>
</feature>
<dbReference type="AlphaFoldDB" id="A0A1W2C691"/>
<keyword evidence="3" id="KW-1185">Reference proteome</keyword>
<dbReference type="GO" id="GO:0016810">
    <property type="term" value="F:hydrolase activity, acting on carbon-nitrogen (but not peptide) bonds"/>
    <property type="evidence" value="ECO:0007669"/>
    <property type="project" value="InterPro"/>
</dbReference>
<dbReference type="STRING" id="1434700.SAMN06296427_108154"/>
<sequence>MIRNFLFTIILISLFLVIPFSVCAQKKSDQSVEIAITNVNIIPMTINNHVIYNATVLIKDNYIQSINNEIPDGVKIINAKGKWLIPGLIDMHVHLPSDVNTKPKFPTEAPDIVFEVQDIMTLFVTNGVTTIFNLNANLESFSQRKEIQKGCVLGPRIAVAALIDGGEGNGRRANTPEQGRQTVRIAKAEGFEFIKLYSKLNIETYKAIIDEANKQGLKTVGHIPNVFQNDLKGAFVPHFDMVAHAEEFSKSAKDFNYAEALSFAKIAKENGTWVTPTLTAMEWIADQTNSLERLESLTTLAYVHPLLQSKWLTSNSYNKNSTPETIAYFKKLVEFQKLLVKAFKESGVPVTAGTDAGVSGVVSGFSLHDELVLLVEAGMTPEEALVSATRLPAIWLGLDSKIGTVEVGKLADLILLDENPLDKIKNISKISGVIVNGQLIEKDKINEMLSELATKNNTLKPDFDWKKMMSN</sequence>
<evidence type="ECO:0000313" key="3">
    <source>
        <dbReference type="Proteomes" id="UP000192393"/>
    </source>
</evidence>
<gene>
    <name evidence="2" type="ORF">SAMN06296427_108154</name>
</gene>
<dbReference type="InterPro" id="IPR051781">
    <property type="entry name" value="Metallo-dep_Hydrolase"/>
</dbReference>
<dbReference type="Gene3D" id="2.30.40.10">
    <property type="entry name" value="Urease, subunit C, domain 1"/>
    <property type="match status" value="1"/>
</dbReference>
<dbReference type="Proteomes" id="UP000192393">
    <property type="component" value="Unassembled WGS sequence"/>
</dbReference>
<dbReference type="InterPro" id="IPR011059">
    <property type="entry name" value="Metal-dep_hydrolase_composite"/>
</dbReference>
<proteinExistence type="predicted"/>
<organism evidence="2 3">
    <name type="scientific">Moheibacter sediminis</name>
    <dbReference type="NCBI Taxonomy" id="1434700"/>
    <lineage>
        <taxon>Bacteria</taxon>
        <taxon>Pseudomonadati</taxon>
        <taxon>Bacteroidota</taxon>
        <taxon>Flavobacteriia</taxon>
        <taxon>Flavobacteriales</taxon>
        <taxon>Weeksellaceae</taxon>
        <taxon>Moheibacter</taxon>
    </lineage>
</organism>
<dbReference type="PANTHER" id="PTHR43135">
    <property type="entry name" value="ALPHA-D-RIBOSE 1-METHYLPHOSPHONATE 5-TRIPHOSPHATE DIPHOSPHATASE"/>
    <property type="match status" value="1"/>
</dbReference>
<protein>
    <submittedName>
        <fullName evidence="2">Imidazolonepropionase</fullName>
    </submittedName>
</protein>
<evidence type="ECO:0000259" key="1">
    <source>
        <dbReference type="Pfam" id="PF01979"/>
    </source>
</evidence>
<reference evidence="2 3" key="1">
    <citation type="submission" date="2017-04" db="EMBL/GenBank/DDBJ databases">
        <authorList>
            <person name="Afonso C.L."/>
            <person name="Miller P.J."/>
            <person name="Scott M.A."/>
            <person name="Spackman E."/>
            <person name="Goraichik I."/>
            <person name="Dimitrov K.M."/>
            <person name="Suarez D.L."/>
            <person name="Swayne D.E."/>
        </authorList>
    </citation>
    <scope>NUCLEOTIDE SEQUENCE [LARGE SCALE GENOMIC DNA]</scope>
    <source>
        <strain evidence="2 3">CGMCC 1.12708</strain>
    </source>
</reference>
<dbReference type="Gene3D" id="3.20.20.140">
    <property type="entry name" value="Metal-dependent hydrolases"/>
    <property type="match status" value="1"/>
</dbReference>